<dbReference type="EMBL" id="CAJPEV010001922">
    <property type="protein sequence ID" value="CAG0894900.1"/>
    <property type="molecule type" value="Genomic_DNA"/>
</dbReference>
<evidence type="ECO:0000313" key="2">
    <source>
        <dbReference type="Proteomes" id="UP000677054"/>
    </source>
</evidence>
<keyword evidence="2" id="KW-1185">Reference proteome</keyword>
<evidence type="ECO:0000313" key="1">
    <source>
        <dbReference type="EMBL" id="CAD7248610.1"/>
    </source>
</evidence>
<protein>
    <submittedName>
        <fullName evidence="1">Uncharacterized protein</fullName>
    </submittedName>
</protein>
<sequence length="89" mass="10329">MQHLRLERGIPYARRPQLENWATPNGKQYGDSSEEFYVADFAECNICVWKEESHTRAALKFRESDGSCQLVYESRAQLVPPEGFQAYVE</sequence>
<reference evidence="1" key="1">
    <citation type="submission" date="2020-11" db="EMBL/GenBank/DDBJ databases">
        <authorList>
            <person name="Tran Van P."/>
        </authorList>
    </citation>
    <scope>NUCLEOTIDE SEQUENCE</scope>
</reference>
<dbReference type="EMBL" id="LR901439">
    <property type="protein sequence ID" value="CAD7248610.1"/>
    <property type="molecule type" value="Genomic_DNA"/>
</dbReference>
<accession>A0A7R8XFD2</accession>
<gene>
    <name evidence="1" type="ORF">DSTB1V02_LOCUS8421</name>
</gene>
<organism evidence="1">
    <name type="scientific">Darwinula stevensoni</name>
    <dbReference type="NCBI Taxonomy" id="69355"/>
    <lineage>
        <taxon>Eukaryota</taxon>
        <taxon>Metazoa</taxon>
        <taxon>Ecdysozoa</taxon>
        <taxon>Arthropoda</taxon>
        <taxon>Crustacea</taxon>
        <taxon>Oligostraca</taxon>
        <taxon>Ostracoda</taxon>
        <taxon>Podocopa</taxon>
        <taxon>Podocopida</taxon>
        <taxon>Darwinulocopina</taxon>
        <taxon>Darwinuloidea</taxon>
        <taxon>Darwinulidae</taxon>
        <taxon>Darwinula</taxon>
    </lineage>
</organism>
<dbReference type="AlphaFoldDB" id="A0A7R8XFD2"/>
<name>A0A7R8XFD2_9CRUS</name>
<dbReference type="Proteomes" id="UP000677054">
    <property type="component" value="Unassembled WGS sequence"/>
</dbReference>
<proteinExistence type="predicted"/>